<organism evidence="10 11">
    <name type="scientific">Paenibacillus bovis</name>
    <dbReference type="NCBI Taxonomy" id="1616788"/>
    <lineage>
        <taxon>Bacteria</taxon>
        <taxon>Bacillati</taxon>
        <taxon>Bacillota</taxon>
        <taxon>Bacilli</taxon>
        <taxon>Bacillales</taxon>
        <taxon>Paenibacillaceae</taxon>
        <taxon>Paenibacillus</taxon>
    </lineage>
</organism>
<evidence type="ECO:0000313" key="10">
    <source>
        <dbReference type="EMBL" id="ANF96434.1"/>
    </source>
</evidence>
<evidence type="ECO:0000256" key="3">
    <source>
        <dbReference type="ARBA" id="ARBA00005740"/>
    </source>
</evidence>
<evidence type="ECO:0000256" key="4">
    <source>
        <dbReference type="ARBA" id="ARBA00022490"/>
    </source>
</evidence>
<evidence type="ECO:0000256" key="9">
    <source>
        <dbReference type="HAMAP-Rule" id="MF_00494"/>
    </source>
</evidence>
<evidence type="ECO:0000256" key="7">
    <source>
        <dbReference type="ARBA" id="ARBA00023270"/>
    </source>
</evidence>
<dbReference type="PANTHER" id="PTHR10683:SF36">
    <property type="entry name" value="TRANSALDOLASE"/>
    <property type="match status" value="1"/>
</dbReference>
<dbReference type="GO" id="GO:0006098">
    <property type="term" value="P:pentose-phosphate shunt"/>
    <property type="evidence" value="ECO:0007669"/>
    <property type="project" value="UniProtKB-UniRule"/>
</dbReference>
<dbReference type="GO" id="GO:0004801">
    <property type="term" value="F:transaldolase activity"/>
    <property type="evidence" value="ECO:0007669"/>
    <property type="project" value="UniProtKB-UniRule"/>
</dbReference>
<dbReference type="AlphaFoldDB" id="A0A172ZFI4"/>
<evidence type="ECO:0000256" key="1">
    <source>
        <dbReference type="ARBA" id="ARBA00004496"/>
    </source>
</evidence>
<reference evidence="11" key="1">
    <citation type="submission" date="2015-10" db="EMBL/GenBank/DDBJ databases">
        <title>Genome of Paenibacillus bovis sp. nov.</title>
        <authorList>
            <person name="Wu Z."/>
            <person name="Gao C."/>
            <person name="Liu Z."/>
            <person name="Zheng H."/>
        </authorList>
    </citation>
    <scope>NUCLEOTIDE SEQUENCE [LARGE SCALE GENOMIC DNA]</scope>
    <source>
        <strain evidence="11">BD3526</strain>
    </source>
</reference>
<dbReference type="GO" id="GO:0005737">
    <property type="term" value="C:cytoplasm"/>
    <property type="evidence" value="ECO:0007669"/>
    <property type="project" value="UniProtKB-SubCell"/>
</dbReference>
<reference evidence="10 11" key="2">
    <citation type="journal article" date="2016" name="Int. J. Syst. Evol. Microbiol.">
        <title>Paenibacillus bovis sp. nov., isolated from raw yak (Bos grunniens) milk.</title>
        <authorList>
            <person name="Gao C."/>
            <person name="Han J."/>
            <person name="Liu Z."/>
            <person name="Xu X."/>
            <person name="Hang F."/>
            <person name="Wu Z."/>
        </authorList>
    </citation>
    <scope>NUCLEOTIDE SEQUENCE [LARGE SCALE GENOMIC DNA]</scope>
    <source>
        <strain evidence="10 11">BD3526</strain>
    </source>
</reference>
<comment type="catalytic activity">
    <reaction evidence="8 9">
        <text>D-sedoheptulose 7-phosphate + D-glyceraldehyde 3-phosphate = D-erythrose 4-phosphate + beta-D-fructose 6-phosphate</text>
        <dbReference type="Rhea" id="RHEA:17053"/>
        <dbReference type="ChEBI" id="CHEBI:16897"/>
        <dbReference type="ChEBI" id="CHEBI:57483"/>
        <dbReference type="ChEBI" id="CHEBI:57634"/>
        <dbReference type="ChEBI" id="CHEBI:59776"/>
        <dbReference type="EC" id="2.2.1.2"/>
    </reaction>
</comment>
<dbReference type="InterPro" id="IPR001585">
    <property type="entry name" value="TAL/FSA"/>
</dbReference>
<dbReference type="KEGG" id="pbv:AR543_10740"/>
<dbReference type="HAMAP" id="MF_00494">
    <property type="entry name" value="Transaldolase_3b"/>
    <property type="match status" value="1"/>
</dbReference>
<keyword evidence="6 9" id="KW-0570">Pentose shunt</keyword>
<keyword evidence="5 9" id="KW-0808">Transferase</keyword>
<evidence type="ECO:0000256" key="2">
    <source>
        <dbReference type="ARBA" id="ARBA00004857"/>
    </source>
</evidence>
<dbReference type="GO" id="GO:0005975">
    <property type="term" value="P:carbohydrate metabolic process"/>
    <property type="evidence" value="ECO:0007669"/>
    <property type="project" value="InterPro"/>
</dbReference>
<protein>
    <recommendedName>
        <fullName evidence="9">Probable transaldolase</fullName>
        <ecNumber evidence="9">2.2.1.2</ecNumber>
    </recommendedName>
</protein>
<proteinExistence type="inferred from homology"/>
<dbReference type="STRING" id="1616788.AR543_10740"/>
<dbReference type="InterPro" id="IPR013785">
    <property type="entry name" value="Aldolase_TIM"/>
</dbReference>
<comment type="similarity">
    <text evidence="3 9">Belongs to the transaldolase family. Type 3B subfamily.</text>
</comment>
<dbReference type="PANTHER" id="PTHR10683">
    <property type="entry name" value="TRANSALDOLASE"/>
    <property type="match status" value="1"/>
</dbReference>
<dbReference type="PROSITE" id="PS01054">
    <property type="entry name" value="TRANSALDOLASE_1"/>
    <property type="match status" value="1"/>
</dbReference>
<keyword evidence="11" id="KW-1185">Reference proteome</keyword>
<dbReference type="NCBIfam" id="TIGR00875">
    <property type="entry name" value="fsa_talC_mipB"/>
    <property type="match status" value="1"/>
</dbReference>
<dbReference type="UniPathway" id="UPA00115">
    <property type="reaction ID" value="UER00414"/>
</dbReference>
<comment type="function">
    <text evidence="9">Transaldolase is important for the balance of metabolites in the pentose-phosphate pathway.</text>
</comment>
<dbReference type="InterPro" id="IPR022999">
    <property type="entry name" value="Transaldolase_3B"/>
</dbReference>
<evidence type="ECO:0000313" key="11">
    <source>
        <dbReference type="Proteomes" id="UP000078148"/>
    </source>
</evidence>
<accession>A0A172ZFI4</accession>
<dbReference type="EMBL" id="CP013023">
    <property type="protein sequence ID" value="ANF96434.1"/>
    <property type="molecule type" value="Genomic_DNA"/>
</dbReference>
<feature type="active site" description="Schiff-base intermediate with substrate" evidence="9">
    <location>
        <position position="83"/>
    </location>
</feature>
<dbReference type="EC" id="2.2.1.2" evidence="9"/>
<dbReference type="InterPro" id="IPR018225">
    <property type="entry name" value="Transaldolase_AS"/>
</dbReference>
<evidence type="ECO:0000256" key="8">
    <source>
        <dbReference type="ARBA" id="ARBA00048810"/>
    </source>
</evidence>
<keyword evidence="4 9" id="KW-0963">Cytoplasm</keyword>
<name>A0A172ZFI4_9BACL</name>
<dbReference type="FunFam" id="3.20.20.70:FF:000018">
    <property type="entry name" value="Probable transaldolase"/>
    <property type="match status" value="1"/>
</dbReference>
<dbReference type="OrthoDB" id="9807051at2"/>
<comment type="pathway">
    <text evidence="2 9">Carbohydrate degradation; pentose phosphate pathway; D-glyceraldehyde 3-phosphate and beta-D-fructose 6-phosphate from D-ribose 5-phosphate and D-xylulose 5-phosphate (non-oxidative stage): step 2/3.</text>
</comment>
<gene>
    <name evidence="9" type="primary">tal</name>
    <name evidence="10" type="ORF">AR543_10740</name>
</gene>
<evidence type="ECO:0000256" key="5">
    <source>
        <dbReference type="ARBA" id="ARBA00022679"/>
    </source>
</evidence>
<evidence type="ECO:0000256" key="6">
    <source>
        <dbReference type="ARBA" id="ARBA00023126"/>
    </source>
</evidence>
<dbReference type="CDD" id="cd00956">
    <property type="entry name" value="Transaldolase_FSA"/>
    <property type="match status" value="1"/>
</dbReference>
<dbReference type="RefSeq" id="WP_060534277.1">
    <property type="nucleotide sequence ID" value="NZ_CP013023.1"/>
</dbReference>
<sequence>MKFFLDTGNIEEIKRIARLGIVDGVTTNPSLIAKEGRVFKDVIDEICAIIDGPVSAEVVSLDAEGMLKEAHEIAKWAPNIVIKLPMTEEGLYACNQLSKEGIKTNVTLIFTPAQGLMAAKAGATFISPFVGRLDDIGIDGMQLIRDLRQILDTYGLESEIIAASIRNLEHVREAALAGAHISTIPGTLVPTLWKHPLTDSGIERFLKDWETVPQAKEAVKEEAGSK</sequence>
<dbReference type="InterPro" id="IPR033919">
    <property type="entry name" value="TSA/FSA_arc/bac"/>
</dbReference>
<dbReference type="Gene3D" id="3.20.20.70">
    <property type="entry name" value="Aldolase class I"/>
    <property type="match status" value="1"/>
</dbReference>
<dbReference type="GO" id="GO:0016832">
    <property type="term" value="F:aldehyde-lyase activity"/>
    <property type="evidence" value="ECO:0007669"/>
    <property type="project" value="InterPro"/>
</dbReference>
<dbReference type="Proteomes" id="UP000078148">
    <property type="component" value="Chromosome"/>
</dbReference>
<dbReference type="SUPFAM" id="SSF51569">
    <property type="entry name" value="Aldolase"/>
    <property type="match status" value="1"/>
</dbReference>
<keyword evidence="7 9" id="KW-0704">Schiff base</keyword>
<comment type="subcellular location">
    <subcellularLocation>
        <location evidence="1 9">Cytoplasm</location>
    </subcellularLocation>
</comment>
<dbReference type="Pfam" id="PF00923">
    <property type="entry name" value="TAL_FSA"/>
    <property type="match status" value="1"/>
</dbReference>
<dbReference type="InterPro" id="IPR004731">
    <property type="entry name" value="Transaldolase_3B/F6P_aldolase"/>
</dbReference>